<evidence type="ECO:0000313" key="3">
    <source>
        <dbReference type="Proteomes" id="UP000324222"/>
    </source>
</evidence>
<sequence length="149" mass="16354">MCETSTRGTSRLRMPKRRLCHFDSRRPTPTCPLSVAAKIYNPIFPVFALKEKIPESFHLPEWMCLRLFIFMKEIGTDAFCPRLEGGASERSAGGGGGRTLLAGLRASVGDVLGGEAAGNSKKTEALGDGRGWQSSRGRKGVEKHLLYRE</sequence>
<dbReference type="Proteomes" id="UP000324222">
    <property type="component" value="Unassembled WGS sequence"/>
</dbReference>
<keyword evidence="3" id="KW-1185">Reference proteome</keyword>
<evidence type="ECO:0000256" key="1">
    <source>
        <dbReference type="SAM" id="MobiDB-lite"/>
    </source>
</evidence>
<dbReference type="AlphaFoldDB" id="A0A5B7JGQ4"/>
<feature type="region of interest" description="Disordered" evidence="1">
    <location>
        <begin position="114"/>
        <end position="142"/>
    </location>
</feature>
<reference evidence="2 3" key="1">
    <citation type="submission" date="2019-05" db="EMBL/GenBank/DDBJ databases">
        <title>Another draft genome of Portunus trituberculatus and its Hox gene families provides insights of decapod evolution.</title>
        <authorList>
            <person name="Jeong J.-H."/>
            <person name="Song I."/>
            <person name="Kim S."/>
            <person name="Choi T."/>
            <person name="Kim D."/>
            <person name="Ryu S."/>
            <person name="Kim W."/>
        </authorList>
    </citation>
    <scope>NUCLEOTIDE SEQUENCE [LARGE SCALE GENOMIC DNA]</scope>
    <source>
        <tissue evidence="2">Muscle</tissue>
    </source>
</reference>
<protein>
    <submittedName>
        <fullName evidence="2">Uncharacterized protein</fullName>
    </submittedName>
</protein>
<dbReference type="EMBL" id="VSRR010101628">
    <property type="protein sequence ID" value="MPC95282.1"/>
    <property type="molecule type" value="Genomic_DNA"/>
</dbReference>
<proteinExistence type="predicted"/>
<comment type="caution">
    <text evidence="2">The sequence shown here is derived from an EMBL/GenBank/DDBJ whole genome shotgun (WGS) entry which is preliminary data.</text>
</comment>
<name>A0A5B7JGQ4_PORTR</name>
<accession>A0A5B7JGQ4</accession>
<evidence type="ECO:0000313" key="2">
    <source>
        <dbReference type="EMBL" id="MPC95282.1"/>
    </source>
</evidence>
<gene>
    <name evidence="2" type="ORF">E2C01_090484</name>
</gene>
<organism evidence="2 3">
    <name type="scientific">Portunus trituberculatus</name>
    <name type="common">Swimming crab</name>
    <name type="synonym">Neptunus trituberculatus</name>
    <dbReference type="NCBI Taxonomy" id="210409"/>
    <lineage>
        <taxon>Eukaryota</taxon>
        <taxon>Metazoa</taxon>
        <taxon>Ecdysozoa</taxon>
        <taxon>Arthropoda</taxon>
        <taxon>Crustacea</taxon>
        <taxon>Multicrustacea</taxon>
        <taxon>Malacostraca</taxon>
        <taxon>Eumalacostraca</taxon>
        <taxon>Eucarida</taxon>
        <taxon>Decapoda</taxon>
        <taxon>Pleocyemata</taxon>
        <taxon>Brachyura</taxon>
        <taxon>Eubrachyura</taxon>
        <taxon>Portunoidea</taxon>
        <taxon>Portunidae</taxon>
        <taxon>Portuninae</taxon>
        <taxon>Portunus</taxon>
    </lineage>
</organism>